<dbReference type="GO" id="GO:0004657">
    <property type="term" value="F:proline dehydrogenase activity"/>
    <property type="evidence" value="ECO:0007669"/>
    <property type="project" value="UniProtKB-EC"/>
</dbReference>
<evidence type="ECO:0000313" key="3">
    <source>
        <dbReference type="EMBL" id="KAL2346101.1"/>
    </source>
</evidence>
<sequence>MILVLCGGRGREGRRRAWQRSGGEAAEAMRMVEGQTSSPRPPRCLQRAGDDSLSPSPSPVLPQPTSVLRSAAADDLNFNDHHKLFSHLPTLDLLRSAAVLHATAIDPLVDFGTWLLRSNLMNVNSLREILLASLCHSFYNHFCIGEDVAATAKSIRALSRTGLRDMLVYRVKDTLDNHACDRNFHCFLHTVDVSRSAWSNWRCGNRPEVSVGTLAHQRSRVSYMTPGRARLCGRTTDRSPRMPTEDRRGKSPRTLDVIGRHLRSTLGLEPIDDKTRR</sequence>
<dbReference type="PANTHER" id="PTHR13914">
    <property type="entry name" value="PROLINE OXIDASE"/>
    <property type="match status" value="1"/>
</dbReference>
<evidence type="ECO:0000313" key="4">
    <source>
        <dbReference type="Proteomes" id="UP001603857"/>
    </source>
</evidence>
<accession>A0ABD1NDF2</accession>
<proteinExistence type="inferred from homology"/>
<comment type="catalytic activity">
    <reaction evidence="1">
        <text>L-proline + a quinone = (S)-1-pyrroline-5-carboxylate + a quinol + H(+)</text>
        <dbReference type="Rhea" id="RHEA:23784"/>
        <dbReference type="ChEBI" id="CHEBI:15378"/>
        <dbReference type="ChEBI" id="CHEBI:17388"/>
        <dbReference type="ChEBI" id="CHEBI:24646"/>
        <dbReference type="ChEBI" id="CHEBI:60039"/>
        <dbReference type="ChEBI" id="CHEBI:132124"/>
        <dbReference type="EC" id="1.5.5.2"/>
    </reaction>
</comment>
<keyword evidence="4" id="KW-1185">Reference proteome</keyword>
<feature type="region of interest" description="Disordered" evidence="2">
    <location>
        <begin position="31"/>
        <end position="63"/>
    </location>
</feature>
<evidence type="ECO:0000256" key="1">
    <source>
        <dbReference type="RuleBase" id="RU364054"/>
    </source>
</evidence>
<dbReference type="EMBL" id="JBGMDY010000001">
    <property type="protein sequence ID" value="KAL2346101.1"/>
    <property type="molecule type" value="Genomic_DNA"/>
</dbReference>
<keyword evidence="1" id="KW-0642">Proline metabolism</keyword>
<evidence type="ECO:0000256" key="2">
    <source>
        <dbReference type="SAM" id="MobiDB-lite"/>
    </source>
</evidence>
<dbReference type="InterPro" id="IPR015659">
    <property type="entry name" value="Proline_oxidase"/>
</dbReference>
<gene>
    <name evidence="3" type="ORF">Fmac_000101</name>
</gene>
<name>A0ABD1NDF2_9FABA</name>
<dbReference type="Gene3D" id="3.20.20.220">
    <property type="match status" value="1"/>
</dbReference>
<keyword evidence="1" id="KW-0274">FAD</keyword>
<organism evidence="3 4">
    <name type="scientific">Flemingia macrophylla</name>
    <dbReference type="NCBI Taxonomy" id="520843"/>
    <lineage>
        <taxon>Eukaryota</taxon>
        <taxon>Viridiplantae</taxon>
        <taxon>Streptophyta</taxon>
        <taxon>Embryophyta</taxon>
        <taxon>Tracheophyta</taxon>
        <taxon>Spermatophyta</taxon>
        <taxon>Magnoliopsida</taxon>
        <taxon>eudicotyledons</taxon>
        <taxon>Gunneridae</taxon>
        <taxon>Pentapetalae</taxon>
        <taxon>rosids</taxon>
        <taxon>fabids</taxon>
        <taxon>Fabales</taxon>
        <taxon>Fabaceae</taxon>
        <taxon>Papilionoideae</taxon>
        <taxon>50 kb inversion clade</taxon>
        <taxon>NPAAA clade</taxon>
        <taxon>indigoferoid/millettioid clade</taxon>
        <taxon>Phaseoleae</taxon>
        <taxon>Flemingia</taxon>
    </lineage>
</organism>
<reference evidence="3 4" key="1">
    <citation type="submission" date="2024-08" db="EMBL/GenBank/DDBJ databases">
        <title>Insights into the chromosomal genome structure of Flemingia macrophylla.</title>
        <authorList>
            <person name="Ding Y."/>
            <person name="Zhao Y."/>
            <person name="Bi W."/>
            <person name="Wu M."/>
            <person name="Zhao G."/>
            <person name="Gong Y."/>
            <person name="Li W."/>
            <person name="Zhang P."/>
        </authorList>
    </citation>
    <scope>NUCLEOTIDE SEQUENCE [LARGE SCALE GENOMIC DNA]</scope>
    <source>
        <strain evidence="3">DYQJB</strain>
        <tissue evidence="3">Leaf</tissue>
    </source>
</reference>
<dbReference type="AlphaFoldDB" id="A0ABD1NDF2"/>
<feature type="region of interest" description="Disordered" evidence="2">
    <location>
        <begin position="230"/>
        <end position="255"/>
    </location>
</feature>
<comment type="caution">
    <text evidence="3">The sequence shown here is derived from an EMBL/GenBank/DDBJ whole genome shotgun (WGS) entry which is preliminary data.</text>
</comment>
<comment type="similarity">
    <text evidence="1">Belongs to the proline oxidase family.</text>
</comment>
<dbReference type="GO" id="GO:0006560">
    <property type="term" value="P:proline metabolic process"/>
    <property type="evidence" value="ECO:0007669"/>
    <property type="project" value="UniProtKB-KW"/>
</dbReference>
<dbReference type="PANTHER" id="PTHR13914:SF33">
    <property type="entry name" value="PROLINE DEHYDROGENASE"/>
    <property type="match status" value="1"/>
</dbReference>
<feature type="compositionally biased region" description="Basic and acidic residues" evidence="2">
    <location>
        <begin position="235"/>
        <end position="249"/>
    </location>
</feature>
<keyword evidence="1" id="KW-0285">Flavoprotein</keyword>
<dbReference type="Proteomes" id="UP001603857">
    <property type="component" value="Unassembled WGS sequence"/>
</dbReference>
<dbReference type="EC" id="1.5.5.2" evidence="1"/>
<protein>
    <recommendedName>
        <fullName evidence="1">Proline dehydrogenase</fullName>
        <ecNumber evidence="1">1.5.5.2</ecNumber>
    </recommendedName>
</protein>
<comment type="function">
    <text evidence="1">Converts proline to delta-1-pyrroline-5-carboxylate.</text>
</comment>
<keyword evidence="1" id="KW-0560">Oxidoreductase</keyword>
<comment type="cofactor">
    <cofactor evidence="1">
        <name>FAD</name>
        <dbReference type="ChEBI" id="CHEBI:57692"/>
    </cofactor>
</comment>